<dbReference type="GO" id="GO:0032040">
    <property type="term" value="C:small-subunit processome"/>
    <property type="evidence" value="ECO:0007669"/>
    <property type="project" value="TreeGrafter"/>
</dbReference>
<dbReference type="SMART" id="SM00320">
    <property type="entry name" value="WD40"/>
    <property type="match status" value="3"/>
</dbReference>
<dbReference type="InterPro" id="IPR051570">
    <property type="entry name" value="TBC1_cilium_biogenesis"/>
</dbReference>
<keyword evidence="1 3" id="KW-0853">WD repeat</keyword>
<dbReference type="InterPro" id="IPR036322">
    <property type="entry name" value="WD40_repeat_dom_sf"/>
</dbReference>
<reference evidence="5" key="1">
    <citation type="submission" date="2021-01" db="EMBL/GenBank/DDBJ databases">
        <authorList>
            <person name="Corre E."/>
            <person name="Pelletier E."/>
            <person name="Niang G."/>
            <person name="Scheremetjew M."/>
            <person name="Finn R."/>
            <person name="Kale V."/>
            <person name="Holt S."/>
            <person name="Cochrane G."/>
            <person name="Meng A."/>
            <person name="Brown T."/>
            <person name="Cohen L."/>
        </authorList>
    </citation>
    <scope>NUCLEOTIDE SEQUENCE</scope>
    <source>
        <strain evidence="5">Grappler Inlet BC</strain>
    </source>
</reference>
<dbReference type="PROSITE" id="PS00678">
    <property type="entry name" value="WD_REPEATS_1"/>
    <property type="match status" value="1"/>
</dbReference>
<dbReference type="PROSITE" id="PS50294">
    <property type="entry name" value="WD_REPEATS_REGION"/>
    <property type="match status" value="3"/>
</dbReference>
<evidence type="ECO:0000256" key="3">
    <source>
        <dbReference type="PROSITE-ProRule" id="PRU00221"/>
    </source>
</evidence>
<evidence type="ECO:0000313" key="5">
    <source>
        <dbReference type="EMBL" id="CAD9648714.1"/>
    </source>
</evidence>
<gene>
    <name evidence="5" type="ORF">LABB0372_LOCUS34</name>
</gene>
<protein>
    <recommendedName>
        <fullName evidence="6">Small-subunit processome Utp12 domain-containing protein</fullName>
    </recommendedName>
</protein>
<dbReference type="PROSITE" id="PS50082">
    <property type="entry name" value="WD_REPEATS_2"/>
    <property type="match status" value="3"/>
</dbReference>
<feature type="repeat" description="WD" evidence="3">
    <location>
        <begin position="132"/>
        <end position="163"/>
    </location>
</feature>
<dbReference type="PANTHER" id="PTHR19853:SF0">
    <property type="entry name" value="WD REPEAT-CONTAINING PROTEIN 3"/>
    <property type="match status" value="1"/>
</dbReference>
<feature type="repeat" description="WD" evidence="3">
    <location>
        <begin position="90"/>
        <end position="131"/>
    </location>
</feature>
<dbReference type="PRINTS" id="PR00320">
    <property type="entry name" value="GPROTEINBRPT"/>
</dbReference>
<dbReference type="InterPro" id="IPR019775">
    <property type="entry name" value="WD40_repeat_CS"/>
</dbReference>
<dbReference type="InterPro" id="IPR020472">
    <property type="entry name" value="WD40_PAC1"/>
</dbReference>
<name>A0A7S2VTN1_9APIC</name>
<dbReference type="GO" id="GO:0030490">
    <property type="term" value="P:maturation of SSU-rRNA"/>
    <property type="evidence" value="ECO:0007669"/>
    <property type="project" value="TreeGrafter"/>
</dbReference>
<feature type="repeat" description="WD" evidence="3">
    <location>
        <begin position="48"/>
        <end position="89"/>
    </location>
</feature>
<feature type="region of interest" description="Disordered" evidence="4">
    <location>
        <begin position="319"/>
        <end position="345"/>
    </location>
</feature>
<dbReference type="PANTHER" id="PTHR19853">
    <property type="entry name" value="WD REPEAT CONTAINING PROTEIN 3 WDR3"/>
    <property type="match status" value="1"/>
</dbReference>
<dbReference type="GO" id="GO:0034388">
    <property type="term" value="C:Pwp2p-containing subcomplex of 90S preribosome"/>
    <property type="evidence" value="ECO:0007669"/>
    <property type="project" value="TreeGrafter"/>
</dbReference>
<evidence type="ECO:0000256" key="2">
    <source>
        <dbReference type="ARBA" id="ARBA00022737"/>
    </source>
</evidence>
<dbReference type="SUPFAM" id="SSF50978">
    <property type="entry name" value="WD40 repeat-like"/>
    <property type="match status" value="1"/>
</dbReference>
<evidence type="ECO:0000256" key="4">
    <source>
        <dbReference type="SAM" id="MobiDB-lite"/>
    </source>
</evidence>
<keyword evidence="2" id="KW-0677">Repeat</keyword>
<dbReference type="AlphaFoldDB" id="A0A7S2VTN1"/>
<dbReference type="InterPro" id="IPR001680">
    <property type="entry name" value="WD40_rpt"/>
</dbReference>
<dbReference type="GO" id="GO:0030515">
    <property type="term" value="F:snoRNA binding"/>
    <property type="evidence" value="ECO:0007669"/>
    <property type="project" value="TreeGrafter"/>
</dbReference>
<organism evidence="5">
    <name type="scientific">Lankesteria abbotti</name>
    <dbReference type="NCBI Taxonomy" id="340204"/>
    <lineage>
        <taxon>Eukaryota</taxon>
        <taxon>Sar</taxon>
        <taxon>Alveolata</taxon>
        <taxon>Apicomplexa</taxon>
        <taxon>Conoidasida</taxon>
        <taxon>Gregarinasina</taxon>
        <taxon>Eugregarinorida</taxon>
        <taxon>Lecudinidae</taxon>
        <taxon>Lankesteria</taxon>
    </lineage>
</organism>
<evidence type="ECO:0000256" key="1">
    <source>
        <dbReference type="ARBA" id="ARBA00022574"/>
    </source>
</evidence>
<dbReference type="Gene3D" id="2.130.10.10">
    <property type="entry name" value="YVTN repeat-like/Quinoprotein amine dehydrogenase"/>
    <property type="match status" value="1"/>
</dbReference>
<proteinExistence type="predicted"/>
<dbReference type="Pfam" id="PF25172">
    <property type="entry name" value="Beta-prop_WDR3_2nd"/>
    <property type="match status" value="1"/>
</dbReference>
<accession>A0A7S2VTN1</accession>
<dbReference type="InterPro" id="IPR015943">
    <property type="entry name" value="WD40/YVTN_repeat-like_dom_sf"/>
</dbReference>
<sequence length="415" mass="46047">MKKLSETDLIDSATDVVFSSDGKLLAVPLLDSRIQLIFADTLHIFLTLYGHKLPVNSVSMSSDCTLLASGSADKSVKIWGMDFGNIQKSFIAHEDSVTRVAFVFDTHYLVSVGGDGRVKLWDIDTKELITQLYGHHKTITALALSQDAERIVTTGFDKSIRMWMRSDEQFVLEEERDREMDARLDQDSIQDGMISGVESHLTKATRKTFDAVKSAEKLIEVIDQASEQLDSEMGFRSALAEWETASLLSKHVVPPRPAAPKCHTRSAHECVLDAVSSLTAYNVHEVLLSLPFAHAEKLLVFLADFLNAFLESSGIDVIEQSPSSTSTTPNPSTTPITTSSSSSKHFLSKNCYPIEMPLRVVLILVQLHHRVFVSSLEHRGALLRLHKAIGPIVEVEKDRLSFCRASLELLRRQAG</sequence>
<evidence type="ECO:0008006" key="6">
    <source>
        <dbReference type="Google" id="ProtNLM"/>
    </source>
</evidence>
<feature type="compositionally biased region" description="Low complexity" evidence="4">
    <location>
        <begin position="321"/>
        <end position="343"/>
    </location>
</feature>
<dbReference type="EMBL" id="HBHB01000067">
    <property type="protein sequence ID" value="CAD9648714.1"/>
    <property type="molecule type" value="Transcribed_RNA"/>
</dbReference>